<reference evidence="1 2" key="1">
    <citation type="submission" date="2020-03" db="EMBL/GenBank/DDBJ databases">
        <title>Whole genome shotgun sequence of Phytohabitans rumicis NBRC 108638.</title>
        <authorList>
            <person name="Komaki H."/>
            <person name="Tamura T."/>
        </authorList>
    </citation>
    <scope>NUCLEOTIDE SEQUENCE [LARGE SCALE GENOMIC DNA]</scope>
    <source>
        <strain evidence="1 2">NBRC 108638</strain>
    </source>
</reference>
<name>A0A6V8KW23_9ACTN</name>
<evidence type="ECO:0000313" key="2">
    <source>
        <dbReference type="Proteomes" id="UP000482960"/>
    </source>
</evidence>
<sequence>MTAVGCGSDLALGALFATARTRMSPHRRVMVALQAAERFSAGVRGPFLCLSQDDAG</sequence>
<comment type="caution">
    <text evidence="1">The sequence shown here is derived from an EMBL/GenBank/DDBJ whole genome shotgun (WGS) entry which is preliminary data.</text>
</comment>
<dbReference type="RefSeq" id="WP_173073670.1">
    <property type="nucleotide sequence ID" value="NZ_BAABJB010000026.1"/>
</dbReference>
<keyword evidence="2" id="KW-1185">Reference proteome</keyword>
<dbReference type="Proteomes" id="UP000482960">
    <property type="component" value="Unassembled WGS sequence"/>
</dbReference>
<reference evidence="1 2" key="2">
    <citation type="submission" date="2020-03" db="EMBL/GenBank/DDBJ databases">
        <authorList>
            <person name="Ichikawa N."/>
            <person name="Kimura A."/>
            <person name="Kitahashi Y."/>
            <person name="Uohara A."/>
        </authorList>
    </citation>
    <scope>NUCLEOTIDE SEQUENCE [LARGE SCALE GENOMIC DNA]</scope>
    <source>
        <strain evidence="1 2">NBRC 108638</strain>
    </source>
</reference>
<organism evidence="1 2">
    <name type="scientific">Phytohabitans rumicis</name>
    <dbReference type="NCBI Taxonomy" id="1076125"/>
    <lineage>
        <taxon>Bacteria</taxon>
        <taxon>Bacillati</taxon>
        <taxon>Actinomycetota</taxon>
        <taxon>Actinomycetes</taxon>
        <taxon>Micromonosporales</taxon>
        <taxon>Micromonosporaceae</taxon>
    </lineage>
</organism>
<protein>
    <submittedName>
        <fullName evidence="1">Uncharacterized protein</fullName>
    </submittedName>
</protein>
<accession>A0A6V8KW23</accession>
<dbReference type="EMBL" id="BLPG01000001">
    <property type="protein sequence ID" value="GFJ86938.1"/>
    <property type="molecule type" value="Genomic_DNA"/>
</dbReference>
<evidence type="ECO:0000313" key="1">
    <source>
        <dbReference type="EMBL" id="GFJ86938.1"/>
    </source>
</evidence>
<proteinExistence type="predicted"/>
<gene>
    <name evidence="1" type="ORF">Prum_005800</name>
</gene>
<dbReference type="AlphaFoldDB" id="A0A6V8KW23"/>